<evidence type="ECO:0000313" key="1">
    <source>
        <dbReference type="EMBL" id="CRK34227.1"/>
    </source>
</evidence>
<dbReference type="EMBL" id="CVQH01022907">
    <property type="protein sequence ID" value="CRK34227.1"/>
    <property type="molecule type" value="Genomic_DNA"/>
</dbReference>
<protein>
    <submittedName>
        <fullName evidence="1">Uncharacterized protein</fullName>
    </submittedName>
</protein>
<evidence type="ECO:0000313" key="3">
    <source>
        <dbReference type="Proteomes" id="UP000044602"/>
    </source>
</evidence>
<proteinExistence type="predicted"/>
<dbReference type="Proteomes" id="UP000044602">
    <property type="component" value="Unassembled WGS sequence"/>
</dbReference>
<feature type="non-terminal residue" evidence="1">
    <location>
        <position position="1"/>
    </location>
</feature>
<dbReference type="EMBL" id="CVQI01035619">
    <property type="protein sequence ID" value="CRK46408.1"/>
    <property type="molecule type" value="Genomic_DNA"/>
</dbReference>
<gene>
    <name evidence="1" type="ORF">BN1708_019439</name>
    <name evidence="2" type="ORF">BN1723_019997</name>
</gene>
<name>A0A0G4MJB1_VERLO</name>
<evidence type="ECO:0000313" key="4">
    <source>
        <dbReference type="Proteomes" id="UP000045706"/>
    </source>
</evidence>
<evidence type="ECO:0000313" key="2">
    <source>
        <dbReference type="EMBL" id="CRK46408.1"/>
    </source>
</evidence>
<accession>A0A0G4MJB1</accession>
<reference evidence="3 4" key="1">
    <citation type="submission" date="2015-05" db="EMBL/GenBank/DDBJ databases">
        <authorList>
            <person name="Fogelqvist Johan"/>
        </authorList>
    </citation>
    <scope>NUCLEOTIDE SEQUENCE [LARGE SCALE GENOMIC DNA]</scope>
    <source>
        <strain evidence="1">VL1</strain>
        <strain evidence="2">VL2</strain>
    </source>
</reference>
<keyword evidence="3" id="KW-1185">Reference proteome</keyword>
<organism evidence="1 3">
    <name type="scientific">Verticillium longisporum</name>
    <name type="common">Verticillium dahliae var. longisporum</name>
    <dbReference type="NCBI Taxonomy" id="100787"/>
    <lineage>
        <taxon>Eukaryota</taxon>
        <taxon>Fungi</taxon>
        <taxon>Dikarya</taxon>
        <taxon>Ascomycota</taxon>
        <taxon>Pezizomycotina</taxon>
        <taxon>Sordariomycetes</taxon>
        <taxon>Hypocreomycetidae</taxon>
        <taxon>Glomerellales</taxon>
        <taxon>Plectosphaerellaceae</taxon>
        <taxon>Verticillium</taxon>
    </lineage>
</organism>
<sequence>ARRDPYGRL</sequence>
<dbReference type="Proteomes" id="UP000045706">
    <property type="component" value="Unassembled WGS sequence"/>
</dbReference>